<keyword evidence="2" id="KW-1185">Reference proteome</keyword>
<gene>
    <name evidence="1" type="ORF">CEUSTIGMA_g5469.t1</name>
</gene>
<comment type="caution">
    <text evidence="1">The sequence shown here is derived from an EMBL/GenBank/DDBJ whole genome shotgun (WGS) entry which is preliminary data.</text>
</comment>
<dbReference type="AlphaFoldDB" id="A0A250X4L6"/>
<reference evidence="1 2" key="1">
    <citation type="submission" date="2017-08" db="EMBL/GenBank/DDBJ databases">
        <title>Acidophilic green algal genome provides insights into adaptation to an acidic environment.</title>
        <authorList>
            <person name="Hirooka S."/>
            <person name="Hirose Y."/>
            <person name="Kanesaki Y."/>
            <person name="Higuchi S."/>
            <person name="Fujiwara T."/>
            <person name="Onuma R."/>
            <person name="Era A."/>
            <person name="Ohbayashi R."/>
            <person name="Uzuka A."/>
            <person name="Nozaki H."/>
            <person name="Yoshikawa H."/>
            <person name="Miyagishima S.Y."/>
        </authorList>
    </citation>
    <scope>NUCLEOTIDE SEQUENCE [LARGE SCALE GENOMIC DNA]</scope>
    <source>
        <strain evidence="1 2">NIES-2499</strain>
    </source>
</reference>
<organism evidence="1 2">
    <name type="scientific">Chlamydomonas eustigma</name>
    <dbReference type="NCBI Taxonomy" id="1157962"/>
    <lineage>
        <taxon>Eukaryota</taxon>
        <taxon>Viridiplantae</taxon>
        <taxon>Chlorophyta</taxon>
        <taxon>core chlorophytes</taxon>
        <taxon>Chlorophyceae</taxon>
        <taxon>CS clade</taxon>
        <taxon>Chlamydomonadales</taxon>
        <taxon>Chlamydomonadaceae</taxon>
        <taxon>Chlamydomonas</taxon>
    </lineage>
</organism>
<dbReference type="EMBL" id="BEGY01000029">
    <property type="protein sequence ID" value="GAX78027.1"/>
    <property type="molecule type" value="Genomic_DNA"/>
</dbReference>
<dbReference type="Proteomes" id="UP000232323">
    <property type="component" value="Unassembled WGS sequence"/>
</dbReference>
<protein>
    <submittedName>
        <fullName evidence="1">Uncharacterized protein</fullName>
    </submittedName>
</protein>
<evidence type="ECO:0000313" key="1">
    <source>
        <dbReference type="EMBL" id="GAX78027.1"/>
    </source>
</evidence>
<evidence type="ECO:0000313" key="2">
    <source>
        <dbReference type="Proteomes" id="UP000232323"/>
    </source>
</evidence>
<name>A0A250X4L6_9CHLO</name>
<proteinExistence type="predicted"/>
<accession>A0A250X4L6</accession>
<dbReference type="OrthoDB" id="9982582at2759"/>
<sequence length="402" mass="44263">MVKAGSNLSISRISLLIAGGMALLLLGFSFYRHAWMGFETPTEAIPSQIFSPHNQAVDLISSVLKGDPELAKLRKLPRPMTEEITTVQKKVPSKLVASELQVLIAMIGRDVGGQLPRILKNIERLGDRFARAHVLLVENDSTDNTREFFNAWAAEYSSKRASTSASTANLTSFSAATGKKNLQTLAVARNKYLDALSLPQYAEVDYIIAVDTDMCCSWEVTRMVKVINGALPTSGITWHTLLSNGVCGWLIRENEQFREVDPSVPRALPLYCDYFAFKGIKGESYSMANRLYFMPDRCELGPAESSRDQLQCTLIGGQPGYEVNAGFGGMAMYRADLFRTADGVEGCRHNTHLGGCEHNSLNECIRTNKKGRLFVMTGLIVNWGGCSEAQGPKWCSQGNLLD</sequence>